<dbReference type="SUPFAM" id="SSF48264">
    <property type="entry name" value="Cytochrome P450"/>
    <property type="match status" value="1"/>
</dbReference>
<reference evidence="1" key="1">
    <citation type="journal article" date="2020" name="Stud. Mycol.">
        <title>101 Dothideomycetes genomes: a test case for predicting lifestyles and emergence of pathogens.</title>
        <authorList>
            <person name="Haridas S."/>
            <person name="Albert R."/>
            <person name="Binder M."/>
            <person name="Bloem J."/>
            <person name="Labutti K."/>
            <person name="Salamov A."/>
            <person name="Andreopoulos B."/>
            <person name="Baker S."/>
            <person name="Barry K."/>
            <person name="Bills G."/>
            <person name="Bluhm B."/>
            <person name="Cannon C."/>
            <person name="Castanera R."/>
            <person name="Culley D."/>
            <person name="Daum C."/>
            <person name="Ezra D."/>
            <person name="Gonzalez J."/>
            <person name="Henrissat B."/>
            <person name="Kuo A."/>
            <person name="Liang C."/>
            <person name="Lipzen A."/>
            <person name="Lutzoni F."/>
            <person name="Magnuson J."/>
            <person name="Mondo S."/>
            <person name="Nolan M."/>
            <person name="Ohm R."/>
            <person name="Pangilinan J."/>
            <person name="Park H.-J."/>
            <person name="Ramirez L."/>
            <person name="Alfaro M."/>
            <person name="Sun H."/>
            <person name="Tritt A."/>
            <person name="Yoshinaga Y."/>
            <person name="Zwiers L.-H."/>
            <person name="Turgeon B."/>
            <person name="Goodwin S."/>
            <person name="Spatafora J."/>
            <person name="Crous P."/>
            <person name="Grigoriev I."/>
        </authorList>
    </citation>
    <scope>NUCLEOTIDE SEQUENCE</scope>
    <source>
        <strain evidence="1">CBS 130266</strain>
    </source>
</reference>
<dbReference type="Gene3D" id="1.10.630.10">
    <property type="entry name" value="Cytochrome P450"/>
    <property type="match status" value="1"/>
</dbReference>
<gene>
    <name evidence="1" type="ORF">EJ08DRAFT_552309</name>
</gene>
<keyword evidence="2" id="KW-1185">Reference proteome</keyword>
<protein>
    <recommendedName>
        <fullName evidence="3">Cytochrome P450</fullName>
    </recommendedName>
</protein>
<evidence type="ECO:0008006" key="3">
    <source>
        <dbReference type="Google" id="ProtNLM"/>
    </source>
</evidence>
<dbReference type="GO" id="GO:0005506">
    <property type="term" value="F:iron ion binding"/>
    <property type="evidence" value="ECO:0007669"/>
    <property type="project" value="InterPro"/>
</dbReference>
<evidence type="ECO:0000313" key="2">
    <source>
        <dbReference type="Proteomes" id="UP000800235"/>
    </source>
</evidence>
<organism evidence="1 2">
    <name type="scientific">Tothia fuscella</name>
    <dbReference type="NCBI Taxonomy" id="1048955"/>
    <lineage>
        <taxon>Eukaryota</taxon>
        <taxon>Fungi</taxon>
        <taxon>Dikarya</taxon>
        <taxon>Ascomycota</taxon>
        <taxon>Pezizomycotina</taxon>
        <taxon>Dothideomycetes</taxon>
        <taxon>Pleosporomycetidae</taxon>
        <taxon>Venturiales</taxon>
        <taxon>Cylindrosympodiaceae</taxon>
        <taxon>Tothia</taxon>
    </lineage>
</organism>
<sequence length="56" mass="6083">PAGGHFAPWASGPRVCPGRKFARVEFVATISTLFRGARIEAEGVGKETKEATRRRV</sequence>
<dbReference type="AlphaFoldDB" id="A0A9P4NEW1"/>
<name>A0A9P4NEW1_9PEZI</name>
<comment type="caution">
    <text evidence="1">The sequence shown here is derived from an EMBL/GenBank/DDBJ whole genome shotgun (WGS) entry which is preliminary data.</text>
</comment>
<dbReference type="Proteomes" id="UP000800235">
    <property type="component" value="Unassembled WGS sequence"/>
</dbReference>
<feature type="non-terminal residue" evidence="1">
    <location>
        <position position="56"/>
    </location>
</feature>
<dbReference type="EMBL" id="MU007131">
    <property type="protein sequence ID" value="KAF2418232.1"/>
    <property type="molecule type" value="Genomic_DNA"/>
</dbReference>
<dbReference type="GO" id="GO:0004497">
    <property type="term" value="F:monooxygenase activity"/>
    <property type="evidence" value="ECO:0007669"/>
    <property type="project" value="InterPro"/>
</dbReference>
<accession>A0A9P4NEW1</accession>
<proteinExistence type="predicted"/>
<dbReference type="InterPro" id="IPR036396">
    <property type="entry name" value="Cyt_P450_sf"/>
</dbReference>
<dbReference type="OrthoDB" id="1470350at2759"/>
<dbReference type="GO" id="GO:0020037">
    <property type="term" value="F:heme binding"/>
    <property type="evidence" value="ECO:0007669"/>
    <property type="project" value="InterPro"/>
</dbReference>
<evidence type="ECO:0000313" key="1">
    <source>
        <dbReference type="EMBL" id="KAF2418232.1"/>
    </source>
</evidence>
<dbReference type="GO" id="GO:0016705">
    <property type="term" value="F:oxidoreductase activity, acting on paired donors, with incorporation or reduction of molecular oxygen"/>
    <property type="evidence" value="ECO:0007669"/>
    <property type="project" value="InterPro"/>
</dbReference>
<feature type="non-terminal residue" evidence="1">
    <location>
        <position position="1"/>
    </location>
</feature>